<keyword evidence="2" id="KW-1185">Reference proteome</keyword>
<organism evidence="1 2">
    <name type="scientific">Streptomyces goshikiensis</name>
    <dbReference type="NCBI Taxonomy" id="1942"/>
    <lineage>
        <taxon>Bacteria</taxon>
        <taxon>Bacillati</taxon>
        <taxon>Actinomycetota</taxon>
        <taxon>Actinomycetes</taxon>
        <taxon>Kitasatosporales</taxon>
        <taxon>Streptomycetaceae</taxon>
        <taxon>Streptomyces</taxon>
    </lineage>
</organism>
<evidence type="ECO:0000313" key="1">
    <source>
        <dbReference type="EMBL" id="WUO50541.1"/>
    </source>
</evidence>
<accession>A0ABZ1RW06</accession>
<dbReference type="RefSeq" id="WP_328777314.1">
    <property type="nucleotide sequence ID" value="NZ_CP108057.1"/>
</dbReference>
<dbReference type="EMBL" id="CP108057">
    <property type="protein sequence ID" value="WUO50541.1"/>
    <property type="molecule type" value="Genomic_DNA"/>
</dbReference>
<reference evidence="1" key="1">
    <citation type="submission" date="2022-10" db="EMBL/GenBank/DDBJ databases">
        <title>The complete genomes of actinobacterial strains from the NBC collection.</title>
        <authorList>
            <person name="Joergensen T.S."/>
            <person name="Alvarez Arevalo M."/>
            <person name="Sterndorff E.B."/>
            <person name="Faurdal D."/>
            <person name="Vuksanovic O."/>
            <person name="Mourched A.-S."/>
            <person name="Charusanti P."/>
            <person name="Shaw S."/>
            <person name="Blin K."/>
            <person name="Weber T."/>
        </authorList>
    </citation>
    <scope>NUCLEOTIDE SEQUENCE</scope>
    <source>
        <strain evidence="1">NBC_00283</strain>
    </source>
</reference>
<proteinExistence type="predicted"/>
<sequence length="231" mass="25653">MDHPVPLSHFGLRFAVPQRPHAMEQWAEVRPLADGRDLLAEIHPDGTSSCSSRHLLGPVGGWPFAALDEPRRVELSNNDCVTSCCGGIFVTIRRQGDRVLWTSWENTEDNRDPLPADLHFDAAQYDAELARAGSDVSWEGPVDTAARLLAQELADHTGPEAGDHAVLSITPERTDPPRVTVRMRRRDAPRTPGEDLVHELLLTDREPVQELVQRLVLRITAHDRGDPSGPR</sequence>
<dbReference type="Proteomes" id="UP001432075">
    <property type="component" value="Chromosome"/>
</dbReference>
<protein>
    <submittedName>
        <fullName evidence="1">Uncharacterized protein</fullName>
    </submittedName>
</protein>
<name>A0ABZ1RW06_9ACTN</name>
<gene>
    <name evidence="1" type="ORF">OHU17_34475</name>
</gene>
<evidence type="ECO:0000313" key="2">
    <source>
        <dbReference type="Proteomes" id="UP001432075"/>
    </source>
</evidence>